<dbReference type="SUPFAM" id="SSF50978">
    <property type="entry name" value="WD40 repeat-like"/>
    <property type="match status" value="1"/>
</dbReference>
<dbReference type="InterPro" id="IPR001680">
    <property type="entry name" value="WD40_rpt"/>
</dbReference>
<dbReference type="Gene3D" id="2.130.10.10">
    <property type="entry name" value="YVTN repeat-like/Quinoprotein amine dehydrogenase"/>
    <property type="match status" value="2"/>
</dbReference>
<dbReference type="InterPro" id="IPR015943">
    <property type="entry name" value="WD40/YVTN_repeat-like_dom_sf"/>
</dbReference>
<dbReference type="HOGENOM" id="CLU_022731_3_1_1"/>
<evidence type="ECO:0008006" key="3">
    <source>
        <dbReference type="Google" id="ProtNLM"/>
    </source>
</evidence>
<dbReference type="SMART" id="SM00320">
    <property type="entry name" value="WD40"/>
    <property type="match status" value="5"/>
</dbReference>
<dbReference type="InterPro" id="IPR036322">
    <property type="entry name" value="WD40_repeat_dom_sf"/>
</dbReference>
<sequence length="427" mass="47120">MSNDLGEYSWVPPQYDVSRPPNLVSTARLDPDPDFPENFIRTAKWSPDGANVLSQCENRSFQFFDLSTESPSTTSSASLNYSRTLHQSSPILDFVWYPSASSRDLASYCFVASVRECPVKLLDASDGRLRASYRIVDHRERQIAPHSLAFNLTAQKLYCGFEDAIEIFDVHRPGEGTRLPTTPSKKTKEGLKGIISSIAFSSSYDTYAAGSLSPSSSFAENIALFSEASNEPVMYVGADIRASVTQLMFNPTKPHMLYAAFRRQSSIYAWDLRGNTSTPLRLFNPSSSNKSGLTNQKIRFDVDLAGRRLGVGGQDGNVSLFDLDIETEADTVYEESVQEVEPSLTYEAHKDAVGSVAFHPLQSVLLSASGSRHFEHDDTGDAFNASGDTSNSESESDDQGHIARKMKRRPHPVVMDASLNVWSFATD</sequence>
<name>F8P9I2_SERL9</name>
<feature type="region of interest" description="Disordered" evidence="1">
    <location>
        <begin position="376"/>
        <end position="409"/>
    </location>
</feature>
<evidence type="ECO:0000256" key="1">
    <source>
        <dbReference type="SAM" id="MobiDB-lite"/>
    </source>
</evidence>
<dbReference type="GeneID" id="18821063"/>
<gene>
    <name evidence="2" type="ORF">SERLADRAFT_477752</name>
</gene>
<accession>F8P9I2</accession>
<dbReference type="RefSeq" id="XP_007323056.1">
    <property type="nucleotide sequence ID" value="XM_007322994.1"/>
</dbReference>
<reference evidence="2" key="1">
    <citation type="submission" date="2011-04" db="EMBL/GenBank/DDBJ databases">
        <title>Evolution of plant cell wall degrading machinery underlies the functional diversity of forest fungi.</title>
        <authorList>
            <consortium name="US DOE Joint Genome Institute (JGI-PGF)"/>
            <person name="Eastwood D.C."/>
            <person name="Floudas D."/>
            <person name="Binder M."/>
            <person name="Majcherczyk A."/>
            <person name="Schneider P."/>
            <person name="Aerts A."/>
            <person name="Asiegbu F.O."/>
            <person name="Baker S.E."/>
            <person name="Barry K."/>
            <person name="Bendiksby M."/>
            <person name="Blumentritt M."/>
            <person name="Coutinho P.M."/>
            <person name="Cullen D."/>
            <person name="Cullen D."/>
            <person name="Gathman A."/>
            <person name="Goodell B."/>
            <person name="Henrissat B."/>
            <person name="Ihrmark K."/>
            <person name="Kauserud H."/>
            <person name="Kohler A."/>
            <person name="LaButti K."/>
            <person name="Lapidus A."/>
            <person name="Lavin J.L."/>
            <person name="Lee Y.-H."/>
            <person name="Lindquist E."/>
            <person name="Lilly W."/>
            <person name="Lucas S."/>
            <person name="Morin E."/>
            <person name="Murat C."/>
            <person name="Oguiza J.A."/>
            <person name="Park J."/>
            <person name="Pisabarro A.G."/>
            <person name="Riley R."/>
            <person name="Rosling A."/>
            <person name="Salamov A."/>
            <person name="Schmidt O."/>
            <person name="Schmutz J."/>
            <person name="Skrede I."/>
            <person name="Stenlid J."/>
            <person name="Wiebenga A."/>
            <person name="Xie X."/>
            <person name="Kues U."/>
            <person name="Hibbett D.S."/>
            <person name="Hoffmeister D."/>
            <person name="Hogberg N."/>
            <person name="Martin F."/>
            <person name="Grigoriev I.V."/>
            <person name="Watkinson S.C."/>
        </authorList>
    </citation>
    <scope>NUCLEOTIDE SEQUENCE</scope>
    <source>
        <strain evidence="2">S7.9</strain>
    </source>
</reference>
<dbReference type="InterPro" id="IPR051150">
    <property type="entry name" value="SWT21/TCAB1_mRNA_Telomere"/>
</dbReference>
<dbReference type="OrthoDB" id="239865at2759"/>
<evidence type="ECO:0000313" key="2">
    <source>
        <dbReference type="EMBL" id="EGO20311.1"/>
    </source>
</evidence>
<dbReference type="KEGG" id="sla:SERLADRAFT_477752"/>
<organism>
    <name type="scientific">Serpula lacrymans var. lacrymans (strain S7.9)</name>
    <name type="common">Dry rot fungus</name>
    <dbReference type="NCBI Taxonomy" id="578457"/>
    <lineage>
        <taxon>Eukaryota</taxon>
        <taxon>Fungi</taxon>
        <taxon>Dikarya</taxon>
        <taxon>Basidiomycota</taxon>
        <taxon>Agaricomycotina</taxon>
        <taxon>Agaricomycetes</taxon>
        <taxon>Agaricomycetidae</taxon>
        <taxon>Boletales</taxon>
        <taxon>Coniophorineae</taxon>
        <taxon>Serpulaceae</taxon>
        <taxon>Serpula</taxon>
    </lineage>
</organism>
<dbReference type="PANTHER" id="PTHR13211:SF0">
    <property type="entry name" value="TELOMERASE CAJAL BODY PROTEIN 1"/>
    <property type="match status" value="1"/>
</dbReference>
<dbReference type="Pfam" id="PF00400">
    <property type="entry name" value="WD40"/>
    <property type="match status" value="1"/>
</dbReference>
<dbReference type="AlphaFoldDB" id="F8P9I2"/>
<proteinExistence type="predicted"/>
<dbReference type="PANTHER" id="PTHR13211">
    <property type="entry name" value="TELOMERASE CAJAL BODY PROTEIN 1"/>
    <property type="match status" value="1"/>
</dbReference>
<dbReference type="Proteomes" id="UP000008064">
    <property type="component" value="Unassembled WGS sequence"/>
</dbReference>
<dbReference type="EMBL" id="GL945441">
    <property type="protein sequence ID" value="EGO20311.1"/>
    <property type="molecule type" value="Genomic_DNA"/>
</dbReference>
<protein>
    <recommendedName>
        <fullName evidence="3">WD40 repeat-like protein</fullName>
    </recommendedName>
</protein>